<dbReference type="AlphaFoldDB" id="A0A553JDS0"/>
<accession>A0A553JDS0</accession>
<dbReference type="Gene3D" id="1.10.287.470">
    <property type="entry name" value="Helix hairpin bin"/>
    <property type="match status" value="1"/>
</dbReference>
<dbReference type="EMBL" id="VKGK01000058">
    <property type="protein sequence ID" value="TRY10606.1"/>
    <property type="molecule type" value="Genomic_DNA"/>
</dbReference>
<dbReference type="InterPro" id="IPR050393">
    <property type="entry name" value="MFP_Efflux_Pump"/>
</dbReference>
<dbReference type="RefSeq" id="WP_144042895.1">
    <property type="nucleotide sequence ID" value="NZ_BMPL01000063.1"/>
</dbReference>
<dbReference type="Gene3D" id="2.40.50.100">
    <property type="match status" value="1"/>
</dbReference>
<organism evidence="3 4">
    <name type="scientific">Shewanella hanedai</name>
    <name type="common">Alteromonas hanedai</name>
    <dbReference type="NCBI Taxonomy" id="25"/>
    <lineage>
        <taxon>Bacteria</taxon>
        <taxon>Pseudomonadati</taxon>
        <taxon>Pseudomonadota</taxon>
        <taxon>Gammaproteobacteria</taxon>
        <taxon>Alteromonadales</taxon>
        <taxon>Shewanellaceae</taxon>
        <taxon>Shewanella</taxon>
    </lineage>
</organism>
<proteinExistence type="inferred from homology"/>
<protein>
    <submittedName>
        <fullName evidence="3">HlyD family secretion protein</fullName>
    </submittedName>
</protein>
<reference evidence="4" key="1">
    <citation type="submission" date="2019-07" db="EMBL/GenBank/DDBJ databases">
        <title>Shewanella sp. YLB-08 draft genomic sequence.</title>
        <authorList>
            <person name="Yu L."/>
        </authorList>
    </citation>
    <scope>NUCLEOTIDE SEQUENCE [LARGE SCALE GENOMIC DNA]</scope>
    <source>
        <strain evidence="4">JCM 20706</strain>
    </source>
</reference>
<comment type="caution">
    <text evidence="3">The sequence shown here is derived from an EMBL/GenBank/DDBJ whole genome shotgun (WGS) entry which is preliminary data.</text>
</comment>
<evidence type="ECO:0000313" key="4">
    <source>
        <dbReference type="Proteomes" id="UP000318126"/>
    </source>
</evidence>
<evidence type="ECO:0000256" key="1">
    <source>
        <dbReference type="ARBA" id="ARBA00009477"/>
    </source>
</evidence>
<dbReference type="Pfam" id="PF25917">
    <property type="entry name" value="BSH_RND"/>
    <property type="match status" value="1"/>
</dbReference>
<feature type="domain" description="Multidrug resistance protein MdtA-like barrel-sandwich hybrid" evidence="2">
    <location>
        <begin position="46"/>
        <end position="226"/>
    </location>
</feature>
<dbReference type="OrthoDB" id="8958519at2"/>
<dbReference type="Proteomes" id="UP000318126">
    <property type="component" value="Unassembled WGS sequence"/>
</dbReference>
<dbReference type="InterPro" id="IPR058625">
    <property type="entry name" value="MdtA-like_BSH"/>
</dbReference>
<dbReference type="PANTHER" id="PTHR30367:SF6">
    <property type="entry name" value="SECRETION PROTEIN-RELATED"/>
    <property type="match status" value="1"/>
</dbReference>
<sequence>MQTAEHAFRRWMQSLILLFILLIGYIVVADRHAPLTTESRVQGYVIQIAPEISGTVTEVLIDNNQQVKKGDSLFTIDKRTYQLAVNKANVALEQAHEQETALYAKAEAGEAKVATNQAAYNNASSEYQRIRQLAGKKLVSASLLDSSLANNNVSLSNLHAAEQELRALRVQLGATPGQSSMVRAAENSLKQAELNLSHMQIIAPSDGVITNLQLEVGSTASANQPLMTFIPTGSLWIVADFREKAVALLDEETTALVAFDAFPGEVYGLEIQSRDFGVAAAQQSPNGKLTNIVTNNRWVRDAQRVRVNLVSDTALPKQLFIGSRATVVLYPRDNWLWAWLGKAQINLVSLLHYIY</sequence>
<keyword evidence="4" id="KW-1185">Reference proteome</keyword>
<evidence type="ECO:0000259" key="2">
    <source>
        <dbReference type="Pfam" id="PF25917"/>
    </source>
</evidence>
<name>A0A553JDS0_SHEHA</name>
<dbReference type="SUPFAM" id="SSF111369">
    <property type="entry name" value="HlyD-like secretion proteins"/>
    <property type="match status" value="2"/>
</dbReference>
<dbReference type="PANTHER" id="PTHR30367">
    <property type="entry name" value="P-HYDROXYBENZOIC ACID EFFLUX PUMP SUBUNIT AAEA-RELATED"/>
    <property type="match status" value="1"/>
</dbReference>
<dbReference type="Gene3D" id="2.40.30.170">
    <property type="match status" value="1"/>
</dbReference>
<gene>
    <name evidence="3" type="ORF">FN961_25165</name>
</gene>
<evidence type="ECO:0000313" key="3">
    <source>
        <dbReference type="EMBL" id="TRY10606.1"/>
    </source>
</evidence>
<comment type="similarity">
    <text evidence="1">Belongs to the membrane fusion protein (MFP) (TC 8.A.1) family.</text>
</comment>